<evidence type="ECO:0000313" key="2">
    <source>
        <dbReference type="EMBL" id="KAK7249704.1"/>
    </source>
</evidence>
<dbReference type="EMBL" id="JBBJCI010000040">
    <property type="protein sequence ID" value="KAK7249704.1"/>
    <property type="molecule type" value="Genomic_DNA"/>
</dbReference>
<feature type="compositionally biased region" description="Basic and acidic residues" evidence="1">
    <location>
        <begin position="412"/>
        <end position="430"/>
    </location>
</feature>
<evidence type="ECO:0008006" key="4">
    <source>
        <dbReference type="Google" id="ProtNLM"/>
    </source>
</evidence>
<feature type="region of interest" description="Disordered" evidence="1">
    <location>
        <begin position="281"/>
        <end position="300"/>
    </location>
</feature>
<comment type="caution">
    <text evidence="2">The sequence shown here is derived from an EMBL/GenBank/DDBJ whole genome shotgun (WGS) entry which is preliminary data.</text>
</comment>
<organism evidence="2 3">
    <name type="scientific">Aureococcus anophagefferens</name>
    <name type="common">Harmful bloom alga</name>
    <dbReference type="NCBI Taxonomy" id="44056"/>
    <lineage>
        <taxon>Eukaryota</taxon>
        <taxon>Sar</taxon>
        <taxon>Stramenopiles</taxon>
        <taxon>Ochrophyta</taxon>
        <taxon>Pelagophyceae</taxon>
        <taxon>Pelagomonadales</taxon>
        <taxon>Pelagomonadaceae</taxon>
        <taxon>Aureococcus</taxon>
    </lineage>
</organism>
<dbReference type="InterPro" id="IPR011990">
    <property type="entry name" value="TPR-like_helical_dom_sf"/>
</dbReference>
<gene>
    <name evidence="2" type="ORF">SO694_00004459</name>
</gene>
<sequence length="430" mass="46417">MATPGALQAQLAQARSPEEYVDMLQHGVTHFPRTALFWRLYAEHERSLSGPASGLAVLEGGGSSALPWCRCDPELWRVACELRRDCGRREDELGPESRALGRALASARRRRWRGARPWRRSGAATWTAPKKSTATDLLPAETKAAALHYACGRRRVAAAYRAACDANAGRRAGLFLEDCAASKKLSAKIYEAHAALELSMNGDVDAARRTFELGLSQRPELLLANDATHASRRTPFLESAGGRREAAAAVVERAVAAKGERDAPPALWDALASLAHRNATARASGARRRRREAAPPRAKHAVGGALAPLWRDVASTRAAPLNAVDTAWRVREPCRRRCPDLAACATRAGFEAAGRRRLADEYDNGGLDADDLADDGGEGDGLFAALARGKLPGAAGGWRTSRTARQRGRQRAAVEGREVPGRRQAEVARR</sequence>
<dbReference type="Proteomes" id="UP001363151">
    <property type="component" value="Unassembled WGS sequence"/>
</dbReference>
<name>A0ABR1G9Q5_AURAN</name>
<proteinExistence type="predicted"/>
<evidence type="ECO:0000313" key="3">
    <source>
        <dbReference type="Proteomes" id="UP001363151"/>
    </source>
</evidence>
<protein>
    <recommendedName>
        <fullName evidence="4">Suppressor of forked domain-containing protein</fullName>
    </recommendedName>
</protein>
<dbReference type="Gene3D" id="1.25.40.10">
    <property type="entry name" value="Tetratricopeptide repeat domain"/>
    <property type="match status" value="1"/>
</dbReference>
<evidence type="ECO:0000256" key="1">
    <source>
        <dbReference type="SAM" id="MobiDB-lite"/>
    </source>
</evidence>
<keyword evidence="3" id="KW-1185">Reference proteome</keyword>
<feature type="region of interest" description="Disordered" evidence="1">
    <location>
        <begin position="392"/>
        <end position="430"/>
    </location>
</feature>
<reference evidence="2 3" key="1">
    <citation type="submission" date="2024-03" db="EMBL/GenBank/DDBJ databases">
        <title>Aureococcus anophagefferens CCMP1851 and Kratosvirus quantuckense: Draft genome of a second virus-susceptible host strain in the model system.</title>
        <authorList>
            <person name="Chase E."/>
            <person name="Truchon A.R."/>
            <person name="Schepens W."/>
            <person name="Wilhelm S.W."/>
        </authorList>
    </citation>
    <scope>NUCLEOTIDE SEQUENCE [LARGE SCALE GENOMIC DNA]</scope>
    <source>
        <strain evidence="2 3">CCMP1851</strain>
    </source>
</reference>
<accession>A0ABR1G9Q5</accession>